<reference evidence="1 2" key="1">
    <citation type="submission" date="2021-07" db="EMBL/GenBank/DDBJ databases">
        <title>Paenibacillus radiodurans sp. nov., isolated from the southeastern edge of Tengger Desert.</title>
        <authorList>
            <person name="Zhang G."/>
        </authorList>
    </citation>
    <scope>NUCLEOTIDE SEQUENCE [LARGE SCALE GENOMIC DNA]</scope>
    <source>
        <strain evidence="1 2">CCM 7311</strain>
    </source>
</reference>
<accession>A0ABS7BXE1</accession>
<evidence type="ECO:0000313" key="1">
    <source>
        <dbReference type="EMBL" id="MBW7453323.1"/>
    </source>
</evidence>
<comment type="caution">
    <text evidence="1">The sequence shown here is derived from an EMBL/GenBank/DDBJ whole genome shotgun (WGS) entry which is preliminary data.</text>
</comment>
<dbReference type="EMBL" id="JAHZIK010000061">
    <property type="protein sequence ID" value="MBW7453323.1"/>
    <property type="molecule type" value="Genomic_DNA"/>
</dbReference>
<name>A0ABS7BXE1_9BACL</name>
<evidence type="ECO:0000313" key="2">
    <source>
        <dbReference type="Proteomes" id="UP001519887"/>
    </source>
</evidence>
<organism evidence="1 2">
    <name type="scientific">Paenibacillus sepulcri</name>
    <dbReference type="NCBI Taxonomy" id="359917"/>
    <lineage>
        <taxon>Bacteria</taxon>
        <taxon>Bacillati</taxon>
        <taxon>Bacillota</taxon>
        <taxon>Bacilli</taxon>
        <taxon>Bacillales</taxon>
        <taxon>Paenibacillaceae</taxon>
        <taxon>Paenibacillus</taxon>
    </lineage>
</organism>
<dbReference type="Proteomes" id="UP001519887">
    <property type="component" value="Unassembled WGS sequence"/>
</dbReference>
<gene>
    <name evidence="1" type="ORF">K0U00_04650</name>
</gene>
<protein>
    <submittedName>
        <fullName evidence="1">Uncharacterized protein</fullName>
    </submittedName>
</protein>
<keyword evidence="2" id="KW-1185">Reference proteome</keyword>
<proteinExistence type="predicted"/>
<sequence>MSEFTSGFLTLNTKKSLDSLAEQSSVIKAAELNAEWLIFLNGDAILGNDVPDYVKQISMVLPVLYFYYDKDHCWGYKLFESGEMAADFELDYEAKNSMVIELAEKLYPDKDIIAFLYLDEEGSEIRERLDEIVEDNYLEMVRMNFEKANLDSFNLFHKSEDTINKLKNIMRVEYFQTLVSPHELVEEFKELIGISEMSR</sequence>
<dbReference type="RefSeq" id="WP_210041804.1">
    <property type="nucleotide sequence ID" value="NZ_JBHLVU010000073.1"/>
</dbReference>